<keyword evidence="2" id="KW-0732">Signal</keyword>
<dbReference type="KEGG" id="uma:UMAG_05781"/>
<dbReference type="OrthoDB" id="2553323at2759"/>
<evidence type="ECO:0000313" key="4">
    <source>
        <dbReference type="Proteomes" id="UP000000561"/>
    </source>
</evidence>
<feature type="signal peptide" evidence="2">
    <location>
        <begin position="1"/>
        <end position="21"/>
    </location>
</feature>
<dbReference type="eggNOG" id="ENOG502R2S1">
    <property type="taxonomic scope" value="Eukaryota"/>
</dbReference>
<name>A0A0D1DRM3_MYCMD</name>
<reference evidence="3 4" key="1">
    <citation type="journal article" date="2006" name="Nature">
        <title>Insights from the genome of the biotrophic fungal plant pathogen Ustilago maydis.</title>
        <authorList>
            <person name="Kamper J."/>
            <person name="Kahmann R."/>
            <person name="Bolker M."/>
            <person name="Ma L.J."/>
            <person name="Brefort T."/>
            <person name="Saville B.J."/>
            <person name="Banuett F."/>
            <person name="Kronstad J.W."/>
            <person name="Gold S.E."/>
            <person name="Muller O."/>
            <person name="Perlin M.H."/>
            <person name="Wosten H.A."/>
            <person name="de Vries R."/>
            <person name="Ruiz-Herrera J."/>
            <person name="Reynaga-Pena C.G."/>
            <person name="Snetselaar K."/>
            <person name="McCann M."/>
            <person name="Perez-Martin J."/>
            <person name="Feldbrugge M."/>
            <person name="Basse C.W."/>
            <person name="Steinberg G."/>
            <person name="Ibeas J.I."/>
            <person name="Holloman W."/>
            <person name="Guzman P."/>
            <person name="Farman M."/>
            <person name="Stajich J.E."/>
            <person name="Sentandreu R."/>
            <person name="Gonzalez-Prieto J.M."/>
            <person name="Kennell J.C."/>
            <person name="Molina L."/>
            <person name="Schirawski J."/>
            <person name="Mendoza-Mendoza A."/>
            <person name="Greilinger D."/>
            <person name="Munch K."/>
            <person name="Rossel N."/>
            <person name="Scherer M."/>
            <person name="Vranes M."/>
            <person name="Ladendorf O."/>
            <person name="Vincon V."/>
            <person name="Fuchs U."/>
            <person name="Sandrock B."/>
            <person name="Meng S."/>
            <person name="Ho E.C."/>
            <person name="Cahill M.J."/>
            <person name="Boyce K.J."/>
            <person name="Klose J."/>
            <person name="Klosterman S.J."/>
            <person name="Deelstra H.J."/>
            <person name="Ortiz-Castellanos L."/>
            <person name="Li W."/>
            <person name="Sanchez-Alonso P."/>
            <person name="Schreier P.H."/>
            <person name="Hauser-Hahn I."/>
            <person name="Vaupel M."/>
            <person name="Koopmann E."/>
            <person name="Friedrich G."/>
            <person name="Voss H."/>
            <person name="Schluter T."/>
            <person name="Margolis J."/>
            <person name="Platt D."/>
            <person name="Swimmer C."/>
            <person name="Gnirke A."/>
            <person name="Chen F."/>
            <person name="Vysotskaia V."/>
            <person name="Mannhaupt G."/>
            <person name="Guldener U."/>
            <person name="Munsterkotter M."/>
            <person name="Haase D."/>
            <person name="Oesterheld M."/>
            <person name="Mewes H.W."/>
            <person name="Mauceli E.W."/>
            <person name="DeCaprio D."/>
            <person name="Wade C.M."/>
            <person name="Butler J."/>
            <person name="Young S."/>
            <person name="Jaffe D.B."/>
            <person name="Calvo S."/>
            <person name="Nusbaum C."/>
            <person name="Galagan J."/>
            <person name="Birren B.W."/>
        </authorList>
    </citation>
    <scope>NUCLEOTIDE SEQUENCE [LARGE SCALE GENOMIC DNA]</scope>
    <source>
        <strain evidence="4">DSM 14603 / FGSC 9021 / UM521</strain>
    </source>
</reference>
<protein>
    <submittedName>
        <fullName evidence="3">Uncharacterized protein</fullName>
    </submittedName>
</protein>
<sequence length="329" mass="36524">MWLVSILKLVLTTAYLRTILAIEVPTSLIPKASTELDSILRAAHIELPSLNHDALVQDSAKSLVVAAQKGRIAIAEHVINTGSRNDAESALARSSALQDSWMDRVASHLTTQLDNMETVGKMEWKLHRGFREGVLETKADDFTARALRPEKLAPIENELSKHATMQERVRHLWARIRAMLRDADPISALRRWRIRSLLKELSTPPKPSALPPLSLHTSPQPSVATPWDMDQLRARLSSITALKSVQSQMAAAEAKDAFATALIEKAPVVQSSIVLHKAPVRKVLLPSKMIYKPLPGADGTRAERKWIHTYRRMGPSSDWSDVLIPGVAR</sequence>
<dbReference type="RefSeq" id="XP_011391511.1">
    <property type="nucleotide sequence ID" value="XM_011393209.1"/>
</dbReference>
<dbReference type="VEuPathDB" id="FungiDB:UMAG_05781"/>
<dbReference type="GeneID" id="23565573"/>
<dbReference type="EMBL" id="CM003155">
    <property type="protein sequence ID" value="KIS66999.1"/>
    <property type="molecule type" value="Genomic_DNA"/>
</dbReference>
<evidence type="ECO:0000313" key="3">
    <source>
        <dbReference type="EMBL" id="KIS66999.1"/>
    </source>
</evidence>
<feature type="chain" id="PRO_5002244922" evidence="2">
    <location>
        <begin position="22"/>
        <end position="329"/>
    </location>
</feature>
<organism evidence="3 4">
    <name type="scientific">Mycosarcoma maydis</name>
    <name type="common">Corn smut fungus</name>
    <name type="synonym">Ustilago maydis</name>
    <dbReference type="NCBI Taxonomy" id="5270"/>
    <lineage>
        <taxon>Eukaryota</taxon>
        <taxon>Fungi</taxon>
        <taxon>Dikarya</taxon>
        <taxon>Basidiomycota</taxon>
        <taxon>Ustilaginomycotina</taxon>
        <taxon>Ustilaginomycetes</taxon>
        <taxon>Ustilaginales</taxon>
        <taxon>Ustilaginaceae</taxon>
        <taxon>Mycosarcoma</taxon>
    </lineage>
</organism>
<evidence type="ECO:0000256" key="1">
    <source>
        <dbReference type="SAM" id="MobiDB-lite"/>
    </source>
</evidence>
<gene>
    <name evidence="3" type="ORF">UMAG_05781</name>
</gene>
<dbReference type="InParanoid" id="A0A0D1DRM3"/>
<evidence type="ECO:0000256" key="2">
    <source>
        <dbReference type="SAM" id="SignalP"/>
    </source>
</evidence>
<dbReference type="Proteomes" id="UP000000561">
    <property type="component" value="Chromosome 16"/>
</dbReference>
<proteinExistence type="predicted"/>
<keyword evidence="4" id="KW-1185">Reference proteome</keyword>
<feature type="region of interest" description="Disordered" evidence="1">
    <location>
        <begin position="203"/>
        <end position="224"/>
    </location>
</feature>
<accession>A0A0D1DRM3</accession>
<dbReference type="AlphaFoldDB" id="A0A0D1DRM3"/>